<keyword evidence="4" id="KW-0997">Cell inner membrane</keyword>
<dbReference type="PANTHER" id="PTHR35893">
    <property type="entry name" value="INNER MEMBRANE PROTEIN-RELATED"/>
    <property type="match status" value="1"/>
</dbReference>
<keyword evidence="5" id="KW-0812">Transmembrane</keyword>
<comment type="subcellular location">
    <subcellularLocation>
        <location evidence="1">Cell inner membrane</location>
        <topology evidence="1">Single-pass membrane protein</topology>
    </subcellularLocation>
</comment>
<evidence type="ECO:0000256" key="7">
    <source>
        <dbReference type="ARBA" id="ARBA00023136"/>
    </source>
</evidence>
<feature type="compositionally biased region" description="Basic and acidic residues" evidence="8">
    <location>
        <begin position="1"/>
        <end position="21"/>
    </location>
</feature>
<evidence type="ECO:0000259" key="9">
    <source>
        <dbReference type="Pfam" id="PF05957"/>
    </source>
</evidence>
<dbReference type="InterPro" id="IPR010279">
    <property type="entry name" value="YqjD/ElaB"/>
</dbReference>
<organism evidence="11 12">
    <name type="scientific">Nitrosospira multiformis</name>
    <dbReference type="NCBI Taxonomy" id="1231"/>
    <lineage>
        <taxon>Bacteria</taxon>
        <taxon>Pseudomonadati</taxon>
        <taxon>Pseudomonadota</taxon>
        <taxon>Betaproteobacteria</taxon>
        <taxon>Nitrosomonadales</taxon>
        <taxon>Nitrosomonadaceae</taxon>
        <taxon>Nitrosospira</taxon>
    </lineage>
</organism>
<evidence type="ECO:0000256" key="1">
    <source>
        <dbReference type="ARBA" id="ARBA00004377"/>
    </source>
</evidence>
<dbReference type="GO" id="GO:0005886">
    <property type="term" value="C:plasma membrane"/>
    <property type="evidence" value="ECO:0007669"/>
    <property type="project" value="UniProtKB-SubCell"/>
</dbReference>
<comment type="similarity">
    <text evidence="2">Belongs to the ElaB/YgaM/YqjD family.</text>
</comment>
<dbReference type="PANTHER" id="PTHR35893:SF3">
    <property type="entry name" value="INNER MEMBRANE PROTEIN"/>
    <property type="match status" value="1"/>
</dbReference>
<evidence type="ECO:0000256" key="8">
    <source>
        <dbReference type="SAM" id="MobiDB-lite"/>
    </source>
</evidence>
<evidence type="ECO:0000256" key="5">
    <source>
        <dbReference type="ARBA" id="ARBA00022692"/>
    </source>
</evidence>
<dbReference type="Pfam" id="PF19029">
    <property type="entry name" value="DUF883_C"/>
    <property type="match status" value="1"/>
</dbReference>
<dbReference type="GO" id="GO:0043022">
    <property type="term" value="F:ribosome binding"/>
    <property type="evidence" value="ECO:0007669"/>
    <property type="project" value="InterPro"/>
</dbReference>
<keyword evidence="6" id="KW-1133">Transmembrane helix</keyword>
<evidence type="ECO:0000313" key="11">
    <source>
        <dbReference type="EMBL" id="SEN78166.1"/>
    </source>
</evidence>
<feature type="region of interest" description="Disordered" evidence="8">
    <location>
        <begin position="1"/>
        <end position="47"/>
    </location>
</feature>
<proteinExistence type="inferred from homology"/>
<evidence type="ECO:0000313" key="12">
    <source>
        <dbReference type="Proteomes" id="UP000183898"/>
    </source>
</evidence>
<keyword evidence="3" id="KW-1003">Cell membrane</keyword>
<evidence type="ECO:0000256" key="2">
    <source>
        <dbReference type="ARBA" id="ARBA00010423"/>
    </source>
</evidence>
<dbReference type="Pfam" id="PF05957">
    <property type="entry name" value="DUF883"/>
    <property type="match status" value="1"/>
</dbReference>
<dbReference type="Gene3D" id="1.20.120.20">
    <property type="entry name" value="Apolipoprotein"/>
    <property type="match status" value="1"/>
</dbReference>
<name>A0A1H8JCW5_9PROT</name>
<evidence type="ECO:0000256" key="4">
    <source>
        <dbReference type="ARBA" id="ARBA00022519"/>
    </source>
</evidence>
<feature type="domain" description="DUF883" evidence="9">
    <location>
        <begin position="50"/>
        <end position="100"/>
    </location>
</feature>
<reference evidence="11 12" key="1">
    <citation type="submission" date="2016-10" db="EMBL/GenBank/DDBJ databases">
        <authorList>
            <person name="de Groot N.N."/>
        </authorList>
    </citation>
    <scope>NUCLEOTIDE SEQUENCE [LARGE SCALE GENOMIC DNA]</scope>
    <source>
        <strain evidence="11 12">Nl18</strain>
    </source>
</reference>
<dbReference type="SUPFAM" id="SSF58113">
    <property type="entry name" value="Apolipoprotein A-I"/>
    <property type="match status" value="1"/>
</dbReference>
<gene>
    <name evidence="11" type="ORF">SAMN05216404_10728</name>
</gene>
<accession>A0A1H8JCW5</accession>
<dbReference type="AlphaFoldDB" id="A0A1H8JCW5"/>
<evidence type="ECO:0000256" key="6">
    <source>
        <dbReference type="ARBA" id="ARBA00022989"/>
    </source>
</evidence>
<dbReference type="RefSeq" id="WP_074746541.1">
    <property type="nucleotide sequence ID" value="NZ_FOCT01000007.1"/>
</dbReference>
<protein>
    <submittedName>
        <fullName evidence="11">Membrane-anchored ribosome-binding protein, inhibits growth in stationary phase, ElaB/YqjD/DUF883 family</fullName>
    </submittedName>
</protein>
<dbReference type="InterPro" id="IPR043605">
    <property type="entry name" value="DUF883_C"/>
</dbReference>
<dbReference type="InterPro" id="IPR043604">
    <property type="entry name" value="DUF883_N"/>
</dbReference>
<evidence type="ECO:0000259" key="10">
    <source>
        <dbReference type="Pfam" id="PF19029"/>
    </source>
</evidence>
<evidence type="ECO:0000256" key="3">
    <source>
        <dbReference type="ARBA" id="ARBA00022475"/>
    </source>
</evidence>
<keyword evidence="7" id="KW-0472">Membrane</keyword>
<feature type="domain" description="DUF883" evidence="10">
    <location>
        <begin position="113"/>
        <end position="141"/>
    </location>
</feature>
<sequence>MAQDNSKDTSKNATSDTREAAENMTQHAGDAARRVGRAAQSAGQEVGSVARDEFAKLRADLDDLISRIPNLSDVDLEEAKEKLMAKIADTRAAAHDLAEDAQEQFDYAVECSKECIREHPLQSVGYAAGIGLIIGLLLARR</sequence>
<dbReference type="EMBL" id="FOCT01000007">
    <property type="protein sequence ID" value="SEN78166.1"/>
    <property type="molecule type" value="Genomic_DNA"/>
</dbReference>
<dbReference type="Proteomes" id="UP000183898">
    <property type="component" value="Unassembled WGS sequence"/>
</dbReference>